<reference evidence="3" key="1">
    <citation type="journal article" date="2013" name="Nature">
        <title>Pan genome of the phytoplankton Emiliania underpins its global distribution.</title>
        <authorList>
            <person name="Read B.A."/>
            <person name="Kegel J."/>
            <person name="Klute M.J."/>
            <person name="Kuo A."/>
            <person name="Lefebvre S.C."/>
            <person name="Maumus F."/>
            <person name="Mayer C."/>
            <person name="Miller J."/>
            <person name="Monier A."/>
            <person name="Salamov A."/>
            <person name="Young J."/>
            <person name="Aguilar M."/>
            <person name="Claverie J.M."/>
            <person name="Frickenhaus S."/>
            <person name="Gonzalez K."/>
            <person name="Herman E.K."/>
            <person name="Lin Y.C."/>
            <person name="Napier J."/>
            <person name="Ogata H."/>
            <person name="Sarno A.F."/>
            <person name="Shmutz J."/>
            <person name="Schroeder D."/>
            <person name="de Vargas C."/>
            <person name="Verret F."/>
            <person name="von Dassow P."/>
            <person name="Valentin K."/>
            <person name="Van de Peer Y."/>
            <person name="Wheeler G."/>
            <person name="Dacks J.B."/>
            <person name="Delwiche C.F."/>
            <person name="Dyhrman S.T."/>
            <person name="Glockner G."/>
            <person name="John U."/>
            <person name="Richards T."/>
            <person name="Worden A.Z."/>
            <person name="Zhang X."/>
            <person name="Grigoriev I.V."/>
            <person name="Allen A.E."/>
            <person name="Bidle K."/>
            <person name="Borodovsky M."/>
            <person name="Bowler C."/>
            <person name="Brownlee C."/>
            <person name="Cock J.M."/>
            <person name="Elias M."/>
            <person name="Gladyshev V.N."/>
            <person name="Groth M."/>
            <person name="Guda C."/>
            <person name="Hadaegh A."/>
            <person name="Iglesias-Rodriguez M.D."/>
            <person name="Jenkins J."/>
            <person name="Jones B.M."/>
            <person name="Lawson T."/>
            <person name="Leese F."/>
            <person name="Lindquist E."/>
            <person name="Lobanov A."/>
            <person name="Lomsadze A."/>
            <person name="Malik S.B."/>
            <person name="Marsh M.E."/>
            <person name="Mackinder L."/>
            <person name="Mock T."/>
            <person name="Mueller-Roeber B."/>
            <person name="Pagarete A."/>
            <person name="Parker M."/>
            <person name="Probert I."/>
            <person name="Quesneville H."/>
            <person name="Raines C."/>
            <person name="Rensing S.A."/>
            <person name="Riano-Pachon D.M."/>
            <person name="Richier S."/>
            <person name="Rokitta S."/>
            <person name="Shiraiwa Y."/>
            <person name="Soanes D.M."/>
            <person name="van der Giezen M."/>
            <person name="Wahlund T.M."/>
            <person name="Williams B."/>
            <person name="Wilson W."/>
            <person name="Wolfe G."/>
            <person name="Wurch L.L."/>
        </authorList>
    </citation>
    <scope>NUCLEOTIDE SEQUENCE</scope>
</reference>
<keyword evidence="3" id="KW-1185">Reference proteome</keyword>
<proteinExistence type="predicted"/>
<dbReference type="KEGG" id="ehx:EMIHUDRAFT_460824"/>
<feature type="region of interest" description="Disordered" evidence="1">
    <location>
        <begin position="1"/>
        <end position="28"/>
    </location>
</feature>
<feature type="region of interest" description="Disordered" evidence="1">
    <location>
        <begin position="109"/>
        <end position="133"/>
    </location>
</feature>
<feature type="compositionally biased region" description="Low complexity" evidence="1">
    <location>
        <begin position="10"/>
        <end position="19"/>
    </location>
</feature>
<name>A0A0D3ISE9_EMIH1</name>
<reference evidence="2" key="2">
    <citation type="submission" date="2024-10" db="UniProtKB">
        <authorList>
            <consortium name="EnsemblProtists"/>
        </authorList>
    </citation>
    <scope>IDENTIFICATION</scope>
</reference>
<accession>A0A0D3ISE9</accession>
<evidence type="ECO:0000256" key="1">
    <source>
        <dbReference type="SAM" id="MobiDB-lite"/>
    </source>
</evidence>
<dbReference type="HOGENOM" id="CLU_1910598_0_0_1"/>
<protein>
    <submittedName>
        <fullName evidence="2">Uncharacterized protein</fullName>
    </submittedName>
</protein>
<dbReference type="GeneID" id="17260335"/>
<dbReference type="Proteomes" id="UP000013827">
    <property type="component" value="Unassembled WGS sequence"/>
</dbReference>
<evidence type="ECO:0000313" key="2">
    <source>
        <dbReference type="EnsemblProtists" id="EOD14184"/>
    </source>
</evidence>
<sequence length="133" mass="14459">MRRCGRRGGVPRVPAGPDRVASHLDPQGERLGAKLRVLPLQPDVRGELRVRGGVRPGRLERSDDRRSSLSPAASRVIAWIAAIEPRPPAIDDVHYRLACARRTAALLGAAPEGSHDRVSGPTHHESEPLTHTE</sequence>
<evidence type="ECO:0000313" key="3">
    <source>
        <dbReference type="Proteomes" id="UP000013827"/>
    </source>
</evidence>
<dbReference type="RefSeq" id="XP_005766613.1">
    <property type="nucleotide sequence ID" value="XM_005766556.1"/>
</dbReference>
<dbReference type="PaxDb" id="2903-EOD14184"/>
<dbReference type="EnsemblProtists" id="EOD14184">
    <property type="protein sequence ID" value="EOD14184"/>
    <property type="gene ID" value="EMIHUDRAFT_460824"/>
</dbReference>
<feature type="compositionally biased region" description="Basic and acidic residues" evidence="1">
    <location>
        <begin position="113"/>
        <end position="133"/>
    </location>
</feature>
<dbReference type="AlphaFoldDB" id="A0A0D3ISE9"/>
<organism evidence="2 3">
    <name type="scientific">Emiliania huxleyi (strain CCMP1516)</name>
    <dbReference type="NCBI Taxonomy" id="280463"/>
    <lineage>
        <taxon>Eukaryota</taxon>
        <taxon>Haptista</taxon>
        <taxon>Haptophyta</taxon>
        <taxon>Prymnesiophyceae</taxon>
        <taxon>Isochrysidales</taxon>
        <taxon>Noelaerhabdaceae</taxon>
        <taxon>Emiliania</taxon>
    </lineage>
</organism>